<keyword evidence="5" id="KW-0067">ATP-binding</keyword>
<dbReference type="PROSITE" id="PS50088">
    <property type="entry name" value="ANK_REPEAT"/>
    <property type="match status" value="1"/>
</dbReference>
<protein>
    <recommendedName>
        <fullName evidence="9">C3H1-type domain-containing protein</fullName>
    </recommendedName>
</protein>
<evidence type="ECO:0000256" key="5">
    <source>
        <dbReference type="ARBA" id="ARBA00022840"/>
    </source>
</evidence>
<feature type="region of interest" description="Disordered" evidence="8">
    <location>
        <begin position="599"/>
        <end position="625"/>
    </location>
</feature>
<feature type="region of interest" description="Disordered" evidence="8">
    <location>
        <begin position="494"/>
        <end position="513"/>
    </location>
</feature>
<dbReference type="InterPro" id="IPR027417">
    <property type="entry name" value="P-loop_NTPase"/>
</dbReference>
<dbReference type="InterPro" id="IPR011704">
    <property type="entry name" value="ATPase_dyneun-rel_AAA"/>
</dbReference>
<dbReference type="InterPro" id="IPR036855">
    <property type="entry name" value="Znf_CCCH_sf"/>
</dbReference>
<feature type="compositionally biased region" description="Basic and acidic residues" evidence="8">
    <location>
        <begin position="529"/>
        <end position="540"/>
    </location>
</feature>
<dbReference type="GO" id="GO:0005524">
    <property type="term" value="F:ATP binding"/>
    <property type="evidence" value="ECO:0007669"/>
    <property type="project" value="UniProtKB-KW"/>
</dbReference>
<dbReference type="SUPFAM" id="SSF52540">
    <property type="entry name" value="P-loop containing nucleoside triphosphate hydrolases"/>
    <property type="match status" value="1"/>
</dbReference>
<feature type="region of interest" description="Disordered" evidence="8">
    <location>
        <begin position="675"/>
        <end position="866"/>
    </location>
</feature>
<feature type="region of interest" description="Disordered" evidence="8">
    <location>
        <begin position="1064"/>
        <end position="1091"/>
    </location>
</feature>
<gene>
    <name evidence="10" type="ORF">EIP91_010755</name>
</gene>
<evidence type="ECO:0000256" key="7">
    <source>
        <dbReference type="PROSITE-ProRule" id="PRU00723"/>
    </source>
</evidence>
<feature type="compositionally biased region" description="Low complexity" evidence="8">
    <location>
        <begin position="361"/>
        <end position="373"/>
    </location>
</feature>
<organism evidence="10 11">
    <name type="scientific">Steccherinum ochraceum</name>
    <dbReference type="NCBI Taxonomy" id="92696"/>
    <lineage>
        <taxon>Eukaryota</taxon>
        <taxon>Fungi</taxon>
        <taxon>Dikarya</taxon>
        <taxon>Basidiomycota</taxon>
        <taxon>Agaricomycotina</taxon>
        <taxon>Agaricomycetes</taxon>
        <taxon>Polyporales</taxon>
        <taxon>Steccherinaceae</taxon>
        <taxon>Steccherinum</taxon>
    </lineage>
</organism>
<feature type="compositionally biased region" description="Polar residues" evidence="8">
    <location>
        <begin position="394"/>
        <end position="408"/>
    </location>
</feature>
<keyword evidence="2" id="KW-0547">Nucleotide-binding</keyword>
<evidence type="ECO:0000256" key="3">
    <source>
        <dbReference type="ARBA" id="ARBA00022771"/>
    </source>
</evidence>
<dbReference type="GO" id="GO:0005737">
    <property type="term" value="C:cytoplasm"/>
    <property type="evidence" value="ECO:0007669"/>
    <property type="project" value="TreeGrafter"/>
</dbReference>
<feature type="region of interest" description="Disordered" evidence="8">
    <location>
        <begin position="346"/>
        <end position="428"/>
    </location>
</feature>
<dbReference type="GO" id="GO:0008270">
    <property type="term" value="F:zinc ion binding"/>
    <property type="evidence" value="ECO:0007669"/>
    <property type="project" value="UniProtKB-KW"/>
</dbReference>
<feature type="compositionally biased region" description="Pro residues" evidence="8">
    <location>
        <begin position="747"/>
        <end position="762"/>
    </location>
</feature>
<evidence type="ECO:0000313" key="11">
    <source>
        <dbReference type="Proteomes" id="UP000292702"/>
    </source>
</evidence>
<dbReference type="Pfam" id="PF07728">
    <property type="entry name" value="AAA_5"/>
    <property type="match status" value="1"/>
</dbReference>
<feature type="compositionally biased region" description="Low complexity" evidence="8">
    <location>
        <begin position="675"/>
        <end position="691"/>
    </location>
</feature>
<dbReference type="SMART" id="SM00356">
    <property type="entry name" value="ZnF_C3H1"/>
    <property type="match status" value="1"/>
</dbReference>
<dbReference type="PANTHER" id="PTHR11638:SF18">
    <property type="entry name" value="HEAT SHOCK PROTEIN 104"/>
    <property type="match status" value="1"/>
</dbReference>
<dbReference type="EMBL" id="RWJN01000066">
    <property type="protein sequence ID" value="TCD68469.1"/>
    <property type="molecule type" value="Genomic_DNA"/>
</dbReference>
<dbReference type="InterPro" id="IPR002110">
    <property type="entry name" value="Ankyrin_rpt"/>
</dbReference>
<feature type="region of interest" description="Disordered" evidence="8">
    <location>
        <begin position="105"/>
        <end position="131"/>
    </location>
</feature>
<dbReference type="OrthoDB" id="47330at2759"/>
<dbReference type="PROSITE" id="PS50103">
    <property type="entry name" value="ZF_C3H1"/>
    <property type="match status" value="1"/>
</dbReference>
<dbReference type="InterPro" id="IPR000571">
    <property type="entry name" value="Znf_CCCH"/>
</dbReference>
<sequence length="1394" mass="149804">MSIPDPSWKIKTRPCPFYSQGRCLFSDSCNFLHDAKIKVKSPVYQITSAFDSLEHLVSPPSIHVSGVATPPQRVSLDEVVESLRSPPRSPRLSSLLLALGDAIESDEEGDCTEGHTTYDEPDSSGEDVGGLMMGQSFEAEDSSGYLEDGDEDSAYLAYSEGDTLPLAEVVAKETEHVQVFGDSHDPAANAVSSPTHTHSTHPSPVSGRNVGDETATTQSPIKRESTIRRDEDGLLSPIEIKLAAPRTSALESLEPMCHREDSIDSGYADNWTGPTPLAISPPRSERRFSTLSILSSPFGTPSSRVLSPTFVPAASSSWPTSTLFSAKSSVADEAEIAERQAAAGAFMNDLDSPSDYHRRNSSSSQGSAKSGPGVEDTVRPPVADPLHDEGFNDFVSSTSEVVRSTQLGDSEDTQHLHRSFTESPSLGPASAIDTVSSPLSSTALEPKQTQWITAEVDAEVSMAKDIFSNTATGGTPSDMTRRLSMSAWHFAEPEETPFLAETPSRRSSGRGTQMYSGYSDALVFHARDPTQEHPPQRDADAPVPEESSFASNPTMSEAFDEAYNATDFATSEDLEEPYVAAETTVIEESYIAAYTVGSSPDVDPDTSGEVVSSNAPSPFSQPPFEHAIQPGQVSFSEDDDSATNLYEEYYSSVPVSPTGSYSFLAHALDDRSFVASTPSSRVPTPSSSRAPVFTPPGQASHASPDVPNFSTPFRLDSALPSPHLSPPFASVISRPPSQLGSARLTLKPPPSPPLPAESPSPIDPSRNGPSSIDPSTVDQPTTTSSTKVPFGFRHSVRARSREPSISSIQTFGSTSSRHRPPALVGLDRLNDNQSRSSSAGSSHHRESRLLSPEPRAQSTSPRRLKPLRLSLILNPSSAPASSSSAAVPSLTTATTASSRTPSSPTVSSDYSISNNHLLMSPRSATIPDLDTQVVGQISLHEEEEVDFSSRYDAVEAADEMDDTIRGIAPFRSSSPARSRPPSVLHSPVHAIATPRPTLLFAIASDDVEAVRHVLESGEAGPNDDVGPQSALAFAVTSNQLKHKQEIIKLLLAHGANPSALNELQAAAATSRSVSPSESQPGGHTPAPPGVLESLDPATRYFISRAEAPQTRRTSALIHRSFFRPLAKVRYDLIGQDRALEQLFRALSMPTAAPIVVLLCGPSGHGKSLLARRFGSLLDVPTHTVNMTTLTSTHDIWRSYSMSPFEEPSTSTLGDFLTENQGKRCVVVLDEIEKVEDQKYLSSLLMPWELGRCSFEAGQRHVDVSKVIWLGTSNIGHDLVFEHQAQRVEPETAMTREEYVDLMKLLRPQVSERLGPSLLSRVTTVLPFVPFSVEEKMAIAAEALHSLTAGSEEGTDLPAATVEKLVKDSLQGYVPAEGARSLYRAVSTLLLDTIY</sequence>
<feature type="compositionally biased region" description="Polar residues" evidence="8">
    <location>
        <begin position="803"/>
        <end position="815"/>
    </location>
</feature>
<dbReference type="InterPro" id="IPR036770">
    <property type="entry name" value="Ankyrin_rpt-contain_sf"/>
</dbReference>
<dbReference type="Gene3D" id="3.40.50.300">
    <property type="entry name" value="P-loop containing nucleotide triphosphate hydrolases"/>
    <property type="match status" value="1"/>
</dbReference>
<evidence type="ECO:0000313" key="10">
    <source>
        <dbReference type="EMBL" id="TCD68469.1"/>
    </source>
</evidence>
<feature type="region of interest" description="Disordered" evidence="8">
    <location>
        <begin position="264"/>
        <end position="284"/>
    </location>
</feature>
<feature type="domain" description="C3H1-type" evidence="9">
    <location>
        <begin position="9"/>
        <end position="36"/>
    </location>
</feature>
<accession>A0A4R0RSJ6</accession>
<dbReference type="STRING" id="92696.A0A4R0RSJ6"/>
<evidence type="ECO:0000259" key="9">
    <source>
        <dbReference type="PROSITE" id="PS50103"/>
    </source>
</evidence>
<name>A0A4R0RSJ6_9APHY</name>
<evidence type="ECO:0000256" key="2">
    <source>
        <dbReference type="ARBA" id="ARBA00022741"/>
    </source>
</evidence>
<feature type="compositionally biased region" description="Basic and acidic residues" evidence="8">
    <location>
        <begin position="221"/>
        <end position="232"/>
    </location>
</feature>
<evidence type="ECO:0000256" key="8">
    <source>
        <dbReference type="SAM" id="MobiDB-lite"/>
    </source>
</evidence>
<evidence type="ECO:0000256" key="1">
    <source>
        <dbReference type="ARBA" id="ARBA00022723"/>
    </source>
</evidence>
<dbReference type="GO" id="GO:0034605">
    <property type="term" value="P:cellular response to heat"/>
    <property type="evidence" value="ECO:0007669"/>
    <property type="project" value="TreeGrafter"/>
</dbReference>
<dbReference type="Pfam" id="PF00642">
    <property type="entry name" value="zf-CCCH"/>
    <property type="match status" value="1"/>
</dbReference>
<dbReference type="SUPFAM" id="SSF48403">
    <property type="entry name" value="Ankyrin repeat"/>
    <property type="match status" value="1"/>
</dbReference>
<keyword evidence="1 7" id="KW-0479">Metal-binding</keyword>
<dbReference type="GO" id="GO:0010468">
    <property type="term" value="P:regulation of gene expression"/>
    <property type="evidence" value="ECO:0007669"/>
    <property type="project" value="UniProtKB-ARBA"/>
</dbReference>
<feature type="region of interest" description="Disordered" evidence="8">
    <location>
        <begin position="529"/>
        <end position="551"/>
    </location>
</feature>
<keyword evidence="4 7" id="KW-0862">Zinc</keyword>
<dbReference type="Gene3D" id="2.30.30.1190">
    <property type="match status" value="1"/>
</dbReference>
<reference evidence="10 11" key="1">
    <citation type="submission" date="2018-11" db="EMBL/GenBank/DDBJ databases">
        <title>Genome assembly of Steccherinum ochraceum LE-BIN_3174, the white-rot fungus of the Steccherinaceae family (The Residual Polyporoid clade, Polyporales, Basidiomycota).</title>
        <authorList>
            <person name="Fedorova T.V."/>
            <person name="Glazunova O.A."/>
            <person name="Landesman E.O."/>
            <person name="Moiseenko K.V."/>
            <person name="Psurtseva N.V."/>
            <person name="Savinova O.S."/>
            <person name="Shakhova N.V."/>
            <person name="Tyazhelova T.V."/>
            <person name="Vasina D.V."/>
        </authorList>
    </citation>
    <scope>NUCLEOTIDE SEQUENCE [LARGE SCALE GENOMIC DNA]</scope>
    <source>
        <strain evidence="10 11">LE-BIN_3174</strain>
    </source>
</reference>
<feature type="compositionally biased region" description="Polar residues" evidence="8">
    <location>
        <begin position="767"/>
        <end position="787"/>
    </location>
</feature>
<keyword evidence="11" id="KW-1185">Reference proteome</keyword>
<dbReference type="PANTHER" id="PTHR11638">
    <property type="entry name" value="ATP-DEPENDENT CLP PROTEASE"/>
    <property type="match status" value="1"/>
</dbReference>
<dbReference type="Proteomes" id="UP000292702">
    <property type="component" value="Unassembled WGS sequence"/>
</dbReference>
<dbReference type="Gene3D" id="1.25.40.20">
    <property type="entry name" value="Ankyrin repeat-containing domain"/>
    <property type="match status" value="1"/>
</dbReference>
<feature type="repeat" description="ANK" evidence="6">
    <location>
        <begin position="1026"/>
        <end position="1062"/>
    </location>
</feature>
<feature type="compositionally biased region" description="Low complexity" evidence="8">
    <location>
        <begin position="191"/>
        <end position="206"/>
    </location>
</feature>
<evidence type="ECO:0000256" key="6">
    <source>
        <dbReference type="PROSITE-ProRule" id="PRU00023"/>
    </source>
</evidence>
<keyword evidence="3 7" id="KW-0863">Zinc-finger</keyword>
<comment type="caution">
    <text evidence="10">The sequence shown here is derived from an EMBL/GenBank/DDBJ whole genome shotgun (WGS) entry which is preliminary data.</text>
</comment>
<keyword evidence="6" id="KW-0040">ANK repeat</keyword>
<dbReference type="InterPro" id="IPR050130">
    <property type="entry name" value="ClpA_ClpB"/>
</dbReference>
<dbReference type="SUPFAM" id="SSF90229">
    <property type="entry name" value="CCCH zinc finger"/>
    <property type="match status" value="1"/>
</dbReference>
<proteinExistence type="predicted"/>
<feature type="zinc finger region" description="C3H1-type" evidence="7">
    <location>
        <begin position="9"/>
        <end position="36"/>
    </location>
</feature>
<feature type="compositionally biased region" description="Polar residues" evidence="8">
    <location>
        <begin position="1067"/>
        <end position="1081"/>
    </location>
</feature>
<feature type="region of interest" description="Disordered" evidence="8">
    <location>
        <begin position="183"/>
        <end position="232"/>
    </location>
</feature>
<feature type="compositionally biased region" description="Polar residues" evidence="8">
    <location>
        <begin position="609"/>
        <end position="618"/>
    </location>
</feature>
<evidence type="ECO:0000256" key="4">
    <source>
        <dbReference type="ARBA" id="ARBA00022833"/>
    </source>
</evidence>
<dbReference type="GO" id="GO:0016887">
    <property type="term" value="F:ATP hydrolysis activity"/>
    <property type="evidence" value="ECO:0007669"/>
    <property type="project" value="InterPro"/>
</dbReference>